<evidence type="ECO:0000313" key="2">
    <source>
        <dbReference type="EMBL" id="SMC03978.1"/>
    </source>
</evidence>
<evidence type="ECO:0000313" key="3">
    <source>
        <dbReference type="Proteomes" id="UP000192660"/>
    </source>
</evidence>
<dbReference type="InterPro" id="IPR006680">
    <property type="entry name" value="Amidohydro-rel"/>
</dbReference>
<dbReference type="PANTHER" id="PTHR43383">
    <property type="entry name" value="NODULIN 6"/>
    <property type="match status" value="1"/>
</dbReference>
<dbReference type="PANTHER" id="PTHR43383:SF2">
    <property type="entry name" value="AMIDOHYDROLASE 2 FAMILY PROTEIN"/>
    <property type="match status" value="1"/>
</dbReference>
<dbReference type="InterPro" id="IPR032466">
    <property type="entry name" value="Metal_Hydrolase"/>
</dbReference>
<dbReference type="AlphaFoldDB" id="A0A1W1WCD4"/>
<dbReference type="OrthoDB" id="8244441at2"/>
<dbReference type="GO" id="GO:0016787">
    <property type="term" value="F:hydrolase activity"/>
    <property type="evidence" value="ECO:0007669"/>
    <property type="project" value="InterPro"/>
</dbReference>
<dbReference type="RefSeq" id="WP_084661128.1">
    <property type="nucleotide sequence ID" value="NZ_FWWY01000001.1"/>
</dbReference>
<keyword evidence="3" id="KW-1185">Reference proteome</keyword>
<dbReference type="SUPFAM" id="SSF51556">
    <property type="entry name" value="Metallo-dependent hydrolases"/>
    <property type="match status" value="1"/>
</dbReference>
<dbReference type="STRING" id="28034.BFX07_14045"/>
<sequence length="370" mass="41810">MSWMDGVPLWDHHCHALIGPSLAGDMEVFAYALTEAPRSYPLSDIQETVTYWQALAVAAKELGCEIDDQGVAEALRQRDFGAYSRSLFQQAGYKRLLIDTGFTPQGGWALPELETVLGVPILKILRLETTAQELLYQFADVRDWILAVKDRVKNARSQGYVGMKSIVAYRSGLEVYPVKTIDAQAAFAEMQKQGQTRLTDPRLLNYLLWEVTPVFISEALPLQFHTGHGDPDTNLYKGNPLLLREFLETFIPQGLQVTLLHTYPYHREAGYLASVYPRVYFDVSLALPLAASGAKRIVAEALELAPASRLLFASDSHTRPESFYLAATLWKQGLEAYCDHITQDHYILPQVAERWVNLIAWENCRRVYQL</sequence>
<name>A0A1W1WCD4_SULTA</name>
<dbReference type="EMBL" id="FWWY01000001">
    <property type="protein sequence ID" value="SMC03978.1"/>
    <property type="molecule type" value="Genomic_DNA"/>
</dbReference>
<accession>A0A1W1WCD4</accession>
<reference evidence="3" key="1">
    <citation type="submission" date="2017-04" db="EMBL/GenBank/DDBJ databases">
        <authorList>
            <person name="Varghese N."/>
            <person name="Submissions S."/>
        </authorList>
    </citation>
    <scope>NUCLEOTIDE SEQUENCE [LARGE SCALE GENOMIC DNA]</scope>
    <source>
        <strain evidence="3">DSM 9293</strain>
    </source>
</reference>
<gene>
    <name evidence="2" type="ORF">SAMN00768000_1385</name>
</gene>
<dbReference type="Pfam" id="PF04909">
    <property type="entry name" value="Amidohydro_2"/>
    <property type="match status" value="1"/>
</dbReference>
<organism evidence="2 3">
    <name type="scientific">Sulfobacillus thermosulfidooxidans (strain DSM 9293 / VKM B-1269 / AT-1)</name>
    <dbReference type="NCBI Taxonomy" id="929705"/>
    <lineage>
        <taxon>Bacteria</taxon>
        <taxon>Bacillati</taxon>
        <taxon>Bacillota</taxon>
        <taxon>Clostridia</taxon>
        <taxon>Eubacteriales</taxon>
        <taxon>Clostridiales Family XVII. Incertae Sedis</taxon>
        <taxon>Sulfobacillus</taxon>
    </lineage>
</organism>
<feature type="domain" description="Amidohydrolase-related" evidence="1">
    <location>
        <begin position="220"/>
        <end position="370"/>
    </location>
</feature>
<proteinExistence type="predicted"/>
<evidence type="ECO:0000259" key="1">
    <source>
        <dbReference type="Pfam" id="PF04909"/>
    </source>
</evidence>
<protein>
    <recommendedName>
        <fullName evidence="1">Amidohydrolase-related domain-containing protein</fullName>
    </recommendedName>
</protein>
<dbReference type="Gene3D" id="3.20.20.140">
    <property type="entry name" value="Metal-dependent hydrolases"/>
    <property type="match status" value="1"/>
</dbReference>
<dbReference type="Proteomes" id="UP000192660">
    <property type="component" value="Unassembled WGS sequence"/>
</dbReference>